<feature type="compositionally biased region" description="Low complexity" evidence="1">
    <location>
        <begin position="1"/>
        <end position="21"/>
    </location>
</feature>
<feature type="non-terminal residue" evidence="2">
    <location>
        <position position="1"/>
    </location>
</feature>
<gene>
    <name evidence="2" type="ORF">WOLCODRAFT_48483</name>
</gene>
<dbReference type="Proteomes" id="UP000218811">
    <property type="component" value="Unassembled WGS sequence"/>
</dbReference>
<evidence type="ECO:0008006" key="4">
    <source>
        <dbReference type="Google" id="ProtNLM"/>
    </source>
</evidence>
<feature type="non-terminal residue" evidence="2">
    <location>
        <position position="69"/>
    </location>
</feature>
<sequence length="69" mass="7402">ATMPATTGSTTPPAANVTPPTGLSRGSCLYDVPFLENNGLNFQTWKHRTMTVLDIRGLLDIVTGDEKDP</sequence>
<reference evidence="2 3" key="1">
    <citation type="journal article" date="2012" name="Science">
        <title>The Paleozoic origin of enzymatic lignin decomposition reconstructed from 31 fungal genomes.</title>
        <authorList>
            <person name="Floudas D."/>
            <person name="Binder M."/>
            <person name="Riley R."/>
            <person name="Barry K."/>
            <person name="Blanchette R.A."/>
            <person name="Henrissat B."/>
            <person name="Martinez A.T."/>
            <person name="Otillar R."/>
            <person name="Spatafora J.W."/>
            <person name="Yadav J.S."/>
            <person name="Aerts A."/>
            <person name="Benoit I."/>
            <person name="Boyd A."/>
            <person name="Carlson A."/>
            <person name="Copeland A."/>
            <person name="Coutinho P.M."/>
            <person name="de Vries R.P."/>
            <person name="Ferreira P."/>
            <person name="Findley K."/>
            <person name="Foster B."/>
            <person name="Gaskell J."/>
            <person name="Glotzer D."/>
            <person name="Gorecki P."/>
            <person name="Heitman J."/>
            <person name="Hesse C."/>
            <person name="Hori C."/>
            <person name="Igarashi K."/>
            <person name="Jurgens J.A."/>
            <person name="Kallen N."/>
            <person name="Kersten P."/>
            <person name="Kohler A."/>
            <person name="Kuees U."/>
            <person name="Kumar T.K.A."/>
            <person name="Kuo A."/>
            <person name="LaButti K."/>
            <person name="Larrondo L.F."/>
            <person name="Lindquist E."/>
            <person name="Ling A."/>
            <person name="Lombard V."/>
            <person name="Lucas S."/>
            <person name="Lundell T."/>
            <person name="Martin R."/>
            <person name="McLaughlin D.J."/>
            <person name="Morgenstern I."/>
            <person name="Morin E."/>
            <person name="Murat C."/>
            <person name="Nagy L.G."/>
            <person name="Nolan M."/>
            <person name="Ohm R.A."/>
            <person name="Patyshakuliyeva A."/>
            <person name="Rokas A."/>
            <person name="Ruiz-Duenas F.J."/>
            <person name="Sabat G."/>
            <person name="Salamov A."/>
            <person name="Samejima M."/>
            <person name="Schmutz J."/>
            <person name="Slot J.C."/>
            <person name="St John F."/>
            <person name="Stenlid J."/>
            <person name="Sun H."/>
            <person name="Sun S."/>
            <person name="Syed K."/>
            <person name="Tsang A."/>
            <person name="Wiebenga A."/>
            <person name="Young D."/>
            <person name="Pisabarro A."/>
            <person name="Eastwood D.C."/>
            <person name="Martin F."/>
            <person name="Cullen D."/>
            <person name="Grigoriev I.V."/>
            <person name="Hibbett D.S."/>
        </authorList>
    </citation>
    <scope>NUCLEOTIDE SEQUENCE [LARGE SCALE GENOMIC DNA]</scope>
    <source>
        <strain evidence="2 3">MD-104</strain>
    </source>
</reference>
<dbReference type="OrthoDB" id="2802317at2759"/>
<organism evidence="2 3">
    <name type="scientific">Wolfiporia cocos (strain MD-104)</name>
    <name type="common">Brown rot fungus</name>
    <dbReference type="NCBI Taxonomy" id="742152"/>
    <lineage>
        <taxon>Eukaryota</taxon>
        <taxon>Fungi</taxon>
        <taxon>Dikarya</taxon>
        <taxon>Basidiomycota</taxon>
        <taxon>Agaricomycotina</taxon>
        <taxon>Agaricomycetes</taxon>
        <taxon>Polyporales</taxon>
        <taxon>Phaeolaceae</taxon>
        <taxon>Wolfiporia</taxon>
    </lineage>
</organism>
<evidence type="ECO:0000313" key="3">
    <source>
        <dbReference type="Proteomes" id="UP000218811"/>
    </source>
</evidence>
<proteinExistence type="predicted"/>
<dbReference type="EMBL" id="KB467843">
    <property type="protein sequence ID" value="PCH35362.1"/>
    <property type="molecule type" value="Genomic_DNA"/>
</dbReference>
<evidence type="ECO:0000313" key="2">
    <source>
        <dbReference type="EMBL" id="PCH35362.1"/>
    </source>
</evidence>
<keyword evidence="3" id="KW-1185">Reference proteome</keyword>
<name>A0A2H3IZD9_WOLCO</name>
<feature type="region of interest" description="Disordered" evidence="1">
    <location>
        <begin position="1"/>
        <end position="22"/>
    </location>
</feature>
<accession>A0A2H3IZD9</accession>
<evidence type="ECO:0000256" key="1">
    <source>
        <dbReference type="SAM" id="MobiDB-lite"/>
    </source>
</evidence>
<protein>
    <recommendedName>
        <fullName evidence="4">Retrotransposon Copia-like N-terminal domain-containing protein</fullName>
    </recommendedName>
</protein>
<dbReference type="AlphaFoldDB" id="A0A2H3IZD9"/>